<evidence type="ECO:0000313" key="1">
    <source>
        <dbReference type="EMBL" id="ATQ70540.1"/>
    </source>
</evidence>
<organism evidence="1 2">
    <name type="scientific">Methylosinus trichosporium (strain ATCC 35070 / NCIMB 11131 / UNIQEM 75 / OB3b)</name>
    <dbReference type="NCBI Taxonomy" id="595536"/>
    <lineage>
        <taxon>Bacteria</taxon>
        <taxon>Pseudomonadati</taxon>
        <taxon>Pseudomonadota</taxon>
        <taxon>Alphaproteobacteria</taxon>
        <taxon>Hyphomicrobiales</taxon>
        <taxon>Methylocystaceae</taxon>
        <taxon>Methylosinus</taxon>
    </lineage>
</organism>
<keyword evidence="2" id="KW-1185">Reference proteome</keyword>
<dbReference type="Proteomes" id="UP000230709">
    <property type="component" value="Plasmid pOB3b1"/>
</dbReference>
<evidence type="ECO:0000313" key="2">
    <source>
        <dbReference type="Proteomes" id="UP000230709"/>
    </source>
</evidence>
<gene>
    <name evidence="1" type="ORF">CQW49_21270</name>
</gene>
<dbReference type="EMBL" id="CP023738">
    <property type="protein sequence ID" value="ATQ70540.1"/>
    <property type="molecule type" value="Genomic_DNA"/>
</dbReference>
<protein>
    <submittedName>
        <fullName evidence="1">Uncharacterized protein</fullName>
    </submittedName>
</protein>
<reference evidence="2" key="1">
    <citation type="submission" date="2017-10" db="EMBL/GenBank/DDBJ databases">
        <title>Completed PacBio SMRT sequence of Methylosinus trichosporium OB3b reveals presence of a third large plasmid.</title>
        <authorList>
            <person name="Charles T.C."/>
            <person name="Lynch M.D.J."/>
            <person name="Heil J.R."/>
            <person name="Cheng J."/>
        </authorList>
    </citation>
    <scope>NUCLEOTIDE SEQUENCE [LARGE SCALE GENOMIC DNA]</scope>
    <source>
        <strain evidence="2">OB3b</strain>
        <plasmid evidence="2">pob3b1</plasmid>
    </source>
</reference>
<accession>A0A2D2D696</accession>
<keyword evidence="1" id="KW-0614">Plasmid</keyword>
<proteinExistence type="predicted"/>
<name>A0A2D2D696_METT3</name>
<dbReference type="AlphaFoldDB" id="A0A2D2D696"/>
<geneLocation type="plasmid" evidence="2">
    <name>pob3b1</name>
</geneLocation>
<dbReference type="KEGG" id="mtw:CQW49_21270"/>
<sequence>MERRGRRKQASGRLWRRASARKSTKRAVFRAFLLLTSMSRRGTSAFGCVFKRPIYNDFQFWNFAQ</sequence>